<dbReference type="Proteomes" id="UP000001399">
    <property type="component" value="Chromosome"/>
</dbReference>
<organism evidence="1 2">
    <name type="scientific">Rhodomicrobium vannielii (strain ATCC 17100 / DSM 162 / LMG 4299 / NCIMB 10020 / ATH 3.1.1)</name>
    <dbReference type="NCBI Taxonomy" id="648757"/>
    <lineage>
        <taxon>Bacteria</taxon>
        <taxon>Pseudomonadati</taxon>
        <taxon>Pseudomonadota</taxon>
        <taxon>Alphaproteobacteria</taxon>
        <taxon>Hyphomicrobiales</taxon>
        <taxon>Hyphomicrobiaceae</taxon>
        <taxon>Rhodomicrobium</taxon>
    </lineage>
</organism>
<name>E3HZL9_RHOVT</name>
<proteinExistence type="predicted"/>
<gene>
    <name evidence="1" type="ordered locus">Rvan_1812</name>
</gene>
<keyword evidence="2" id="KW-1185">Reference proteome</keyword>
<reference evidence="2" key="1">
    <citation type="journal article" date="2011" name="J. Bacteriol.">
        <title>Genome sequences of eight morphologically diverse alphaproteobacteria.</title>
        <authorList>
            <consortium name="US DOE Joint Genome Institute"/>
            <person name="Brown P.J."/>
            <person name="Kysela D.T."/>
            <person name="Buechlein A."/>
            <person name="Hemmerich C."/>
            <person name="Brun Y.V."/>
        </authorList>
    </citation>
    <scope>NUCLEOTIDE SEQUENCE [LARGE SCALE GENOMIC DNA]</scope>
    <source>
        <strain evidence="2">ATCC 17100 / ATH 3.1.1 / DSM 162 / LMG 4299</strain>
    </source>
</reference>
<protein>
    <submittedName>
        <fullName evidence="1">Uncharacterized protein</fullName>
    </submittedName>
</protein>
<sequence length="276" mass="30309">MMRMMSPARCFVKIGAAHVWGTWRPQAWPRAAVRNAEISFGDDPSRTMRSALDEVLDAIVPGRRITSPFVQVSLEGQRILSGIKRFTVLPKSASDRRLVISQRFCRDHRLEADAFDVMGSPLAGDESLKKILCLAVEKKTLQTIREAFAAKGLHADVIAPEYLMRLEPHKESLERPGLAVFDEHGGTSIAVWDESGALVHLASIKALDPCDAVASGRMLNRLTRYALIAAEGFDTPATIYAEQPIASLLSSTVLRERGLKLLQWPDAPPASRAVAS</sequence>
<dbReference type="AlphaFoldDB" id="E3HZL9"/>
<evidence type="ECO:0000313" key="1">
    <source>
        <dbReference type="EMBL" id="ADP71054.1"/>
    </source>
</evidence>
<dbReference type="EMBL" id="CP002292">
    <property type="protein sequence ID" value="ADP71054.1"/>
    <property type="molecule type" value="Genomic_DNA"/>
</dbReference>
<evidence type="ECO:0000313" key="2">
    <source>
        <dbReference type="Proteomes" id="UP000001399"/>
    </source>
</evidence>
<accession>E3HZL9</accession>
<dbReference type="STRING" id="648757.Rvan_1812"/>
<dbReference type="HOGENOM" id="CLU_1007887_0_0_5"/>
<dbReference type="KEGG" id="rva:Rvan_1812"/>